<dbReference type="EMBL" id="SJSM01000003">
    <property type="protein sequence ID" value="TCC97616.1"/>
    <property type="molecule type" value="Genomic_DNA"/>
</dbReference>
<evidence type="ECO:0000313" key="2">
    <source>
        <dbReference type="EMBL" id="TCC97616.1"/>
    </source>
</evidence>
<comment type="caution">
    <text evidence="2">The sequence shown here is derived from an EMBL/GenBank/DDBJ whole genome shotgun (WGS) entry which is preliminary data.</text>
</comment>
<keyword evidence="3" id="KW-1185">Reference proteome</keyword>
<protein>
    <submittedName>
        <fullName evidence="2">GLPGLI family protein</fullName>
    </submittedName>
</protein>
<dbReference type="AlphaFoldDB" id="A0A4V2MKC0"/>
<proteinExistence type="predicted"/>
<keyword evidence="1" id="KW-0732">Signal</keyword>
<dbReference type="Pfam" id="PF09697">
    <property type="entry name" value="Porph_ging"/>
    <property type="match status" value="1"/>
</dbReference>
<organism evidence="2 3">
    <name type="scientific">Pedobacter hiemivivus</name>
    <dbReference type="NCBI Taxonomy" id="2530454"/>
    <lineage>
        <taxon>Bacteria</taxon>
        <taxon>Pseudomonadati</taxon>
        <taxon>Bacteroidota</taxon>
        <taxon>Sphingobacteriia</taxon>
        <taxon>Sphingobacteriales</taxon>
        <taxon>Sphingobacteriaceae</taxon>
        <taxon>Pedobacter</taxon>
    </lineage>
</organism>
<evidence type="ECO:0000256" key="1">
    <source>
        <dbReference type="SAM" id="SignalP"/>
    </source>
</evidence>
<reference evidence="2 3" key="1">
    <citation type="submission" date="2019-02" db="EMBL/GenBank/DDBJ databases">
        <title>Pedobacter sp. RP-3-8 sp. nov., isolated from Arctic soil.</title>
        <authorList>
            <person name="Dahal R.H."/>
        </authorList>
    </citation>
    <scope>NUCLEOTIDE SEQUENCE [LARGE SCALE GENOMIC DNA]</scope>
    <source>
        <strain evidence="2 3">RP-3-8</strain>
    </source>
</reference>
<gene>
    <name evidence="2" type="ORF">EZ444_06790</name>
</gene>
<accession>A0A4V2MKC0</accession>
<feature type="chain" id="PRO_5020828040" evidence="1">
    <location>
        <begin position="21"/>
        <end position="256"/>
    </location>
</feature>
<dbReference type="InterPro" id="IPR005901">
    <property type="entry name" value="GLPGLI"/>
</dbReference>
<dbReference type="Proteomes" id="UP000291117">
    <property type="component" value="Unassembled WGS sequence"/>
</dbReference>
<dbReference type="RefSeq" id="WP_131607975.1">
    <property type="nucleotide sequence ID" value="NZ_SJSM01000003.1"/>
</dbReference>
<name>A0A4V2MKC0_9SPHI</name>
<feature type="signal peptide" evidence="1">
    <location>
        <begin position="1"/>
        <end position="20"/>
    </location>
</feature>
<evidence type="ECO:0000313" key="3">
    <source>
        <dbReference type="Proteomes" id="UP000291117"/>
    </source>
</evidence>
<sequence length="256" mass="28611">MKTKFILLAGLIFTVHHLFAQNVRFTNSGVIEFEKSINQHATIKKAIARSGGMMGGSFDDFKKSVPQFKLLKSTLKFSGNKTLFAPVVETDDNRGMFGGSPESEQSNITYTDLSTNTFITEKKFFEETFLVKDSPRKINWKLTSEMRDIAGYECRRANAIIMDSVYVVAFYTDKIPVSGGPESFTGLPGMILGVALPHDNITWFAKTVTDKPVPVTEIKPPNKGKPMDNKSLLETISRVLNRWGSEASRMIKLLLI</sequence>
<dbReference type="NCBIfam" id="TIGR01200">
    <property type="entry name" value="GLPGLI"/>
    <property type="match status" value="1"/>
</dbReference>
<dbReference type="OrthoDB" id="1440774at2"/>